<proteinExistence type="predicted"/>
<gene>
    <name evidence="2" type="ORF">JZO67_003791</name>
</gene>
<evidence type="ECO:0000313" key="2">
    <source>
        <dbReference type="EMBL" id="MEO1771810.1"/>
    </source>
</evidence>
<accession>A0ABV0ET39</accession>
<keyword evidence="3" id="KW-1185">Reference proteome</keyword>
<evidence type="ECO:0000256" key="1">
    <source>
        <dbReference type="SAM" id="Coils"/>
    </source>
</evidence>
<organism evidence="2 3">
    <name type="scientific">Candidatus Enterococcus ferrettii</name>
    <dbReference type="NCBI Taxonomy" id="2815324"/>
    <lineage>
        <taxon>Bacteria</taxon>
        <taxon>Bacillati</taxon>
        <taxon>Bacillota</taxon>
        <taxon>Bacilli</taxon>
        <taxon>Lactobacillales</taxon>
        <taxon>Enterococcaceae</taxon>
        <taxon>Enterococcus</taxon>
    </lineage>
</organism>
<protein>
    <submittedName>
        <fullName evidence="2">Uncharacterized protein</fullName>
    </submittedName>
</protein>
<sequence length="146" mass="17280">MSNQIRADRLLEKIEQLLMENQSSLLGFKTEKQKAQELVAKQHEKIEKLQMIHVEIAEMAEQEGTSLEDFRTTKESFNRIYQEYKEEYALLRELFLTISVSYTTEKYVIKRCFLKESDQLLTQLIEKADQQDLRILQLNDLTSSLD</sequence>
<dbReference type="RefSeq" id="WP_207705091.1">
    <property type="nucleotide sequence ID" value="NZ_JAFREL020000003.1"/>
</dbReference>
<keyword evidence="1" id="KW-0175">Coiled coil</keyword>
<evidence type="ECO:0000313" key="3">
    <source>
        <dbReference type="Proteomes" id="UP000664357"/>
    </source>
</evidence>
<dbReference type="Proteomes" id="UP000664357">
    <property type="component" value="Unassembled WGS sequence"/>
</dbReference>
<comment type="caution">
    <text evidence="2">The sequence shown here is derived from an EMBL/GenBank/DDBJ whole genome shotgun (WGS) entry which is preliminary data.</text>
</comment>
<name>A0ABV0ET39_9ENTE</name>
<reference evidence="2 3" key="1">
    <citation type="submission" date="2024-02" db="EMBL/GenBank/DDBJ databases">
        <title>The Genome Sequence of Enterococcus sp. DIV0159.</title>
        <authorList>
            <person name="Earl A."/>
            <person name="Manson A."/>
            <person name="Gilmore M."/>
            <person name="Sanders J."/>
            <person name="Shea T."/>
            <person name="Howe W."/>
            <person name="Livny J."/>
            <person name="Cuomo C."/>
            <person name="Neafsey D."/>
            <person name="Birren B."/>
        </authorList>
    </citation>
    <scope>NUCLEOTIDE SEQUENCE [LARGE SCALE GENOMIC DNA]</scope>
    <source>
        <strain evidence="2 3">665A</strain>
    </source>
</reference>
<dbReference type="EMBL" id="JAFREL020000003">
    <property type="protein sequence ID" value="MEO1771810.1"/>
    <property type="molecule type" value="Genomic_DNA"/>
</dbReference>
<feature type="coiled-coil region" evidence="1">
    <location>
        <begin position="32"/>
        <end position="94"/>
    </location>
</feature>